<proteinExistence type="predicted"/>
<organism evidence="2 3">
    <name type="scientific">Liparis tanakae</name>
    <name type="common">Tanaka's snailfish</name>
    <dbReference type="NCBI Taxonomy" id="230148"/>
    <lineage>
        <taxon>Eukaryota</taxon>
        <taxon>Metazoa</taxon>
        <taxon>Chordata</taxon>
        <taxon>Craniata</taxon>
        <taxon>Vertebrata</taxon>
        <taxon>Euteleostomi</taxon>
        <taxon>Actinopterygii</taxon>
        <taxon>Neopterygii</taxon>
        <taxon>Teleostei</taxon>
        <taxon>Neoteleostei</taxon>
        <taxon>Acanthomorphata</taxon>
        <taxon>Eupercaria</taxon>
        <taxon>Perciformes</taxon>
        <taxon>Cottioidei</taxon>
        <taxon>Cottales</taxon>
        <taxon>Liparidae</taxon>
        <taxon>Liparis</taxon>
    </lineage>
</organism>
<sequence length="84" mass="9664">MESERWLQLAEMGLELSRPPCRGEMEKSCWVWEEQGEGYKESDEVKKGEREQERLFPLAGTAMSHPSPIPHMRGPAQRAARPLI</sequence>
<accession>A0A4Z2HK10</accession>
<name>A0A4Z2HK10_9TELE</name>
<evidence type="ECO:0000256" key="1">
    <source>
        <dbReference type="SAM" id="MobiDB-lite"/>
    </source>
</evidence>
<gene>
    <name evidence="2" type="ORF">EYF80_023568</name>
</gene>
<evidence type="ECO:0000313" key="3">
    <source>
        <dbReference type="Proteomes" id="UP000314294"/>
    </source>
</evidence>
<dbReference type="AlphaFoldDB" id="A0A4Z2HK10"/>
<comment type="caution">
    <text evidence="2">The sequence shown here is derived from an EMBL/GenBank/DDBJ whole genome shotgun (WGS) entry which is preliminary data.</text>
</comment>
<dbReference type="EMBL" id="SRLO01000223">
    <property type="protein sequence ID" value="TNN66229.1"/>
    <property type="molecule type" value="Genomic_DNA"/>
</dbReference>
<reference evidence="2 3" key="1">
    <citation type="submission" date="2019-03" db="EMBL/GenBank/DDBJ databases">
        <title>First draft genome of Liparis tanakae, snailfish: a comprehensive survey of snailfish specific genes.</title>
        <authorList>
            <person name="Kim W."/>
            <person name="Song I."/>
            <person name="Jeong J.-H."/>
            <person name="Kim D."/>
            <person name="Kim S."/>
            <person name="Ryu S."/>
            <person name="Song J.Y."/>
            <person name="Lee S.K."/>
        </authorList>
    </citation>
    <scope>NUCLEOTIDE SEQUENCE [LARGE SCALE GENOMIC DNA]</scope>
    <source>
        <tissue evidence="2">Muscle</tissue>
    </source>
</reference>
<protein>
    <submittedName>
        <fullName evidence="2">Uncharacterized protein</fullName>
    </submittedName>
</protein>
<dbReference type="Proteomes" id="UP000314294">
    <property type="component" value="Unassembled WGS sequence"/>
</dbReference>
<feature type="region of interest" description="Disordered" evidence="1">
    <location>
        <begin position="59"/>
        <end position="84"/>
    </location>
</feature>
<evidence type="ECO:0000313" key="2">
    <source>
        <dbReference type="EMBL" id="TNN66229.1"/>
    </source>
</evidence>
<keyword evidence="3" id="KW-1185">Reference proteome</keyword>